<dbReference type="RefSeq" id="WP_275000689.1">
    <property type="nucleotide sequence ID" value="NZ_CP118742.1"/>
</dbReference>
<evidence type="ECO:0000313" key="2">
    <source>
        <dbReference type="Proteomes" id="UP001214131"/>
    </source>
</evidence>
<gene>
    <name evidence="1" type="ORF">PWB86_09540</name>
</gene>
<accession>A0ABD7X8V0</accession>
<name>A0ABD7X8V0_PEDPE</name>
<protein>
    <submittedName>
        <fullName evidence="1">Uncharacterized protein</fullName>
    </submittedName>
</protein>
<reference evidence="1 2" key="1">
    <citation type="submission" date="2023-02" db="EMBL/GenBank/DDBJ databases">
        <title>Comparative genomics and fermentation flavor characterization of five lactic acid bacteria reveal flavor biosynthesis metabolic pathways in fermented muskmelon puree.</title>
        <authorList>
            <person name="Yuan L."/>
            <person name="Li M."/>
            <person name="Xu X."/>
            <person name="Lao F."/>
            <person name="Wu J."/>
        </authorList>
    </citation>
    <scope>NUCLEOTIDE SEQUENCE [LARGE SCALE GENOMIC DNA]</scope>
    <source>
        <strain evidence="1 2">Ca-4</strain>
        <plasmid evidence="1 2">unnamed3</plasmid>
    </source>
</reference>
<proteinExistence type="predicted"/>
<keyword evidence="1" id="KW-0614">Plasmid</keyword>
<dbReference type="AlphaFoldDB" id="A0ABD7X8V0"/>
<geneLocation type="plasmid" evidence="1 2">
    <name>unnamed3</name>
</geneLocation>
<organism evidence="1 2">
    <name type="scientific">Pediococcus pentosaceus</name>
    <dbReference type="NCBI Taxonomy" id="1255"/>
    <lineage>
        <taxon>Bacteria</taxon>
        <taxon>Bacillati</taxon>
        <taxon>Bacillota</taxon>
        <taxon>Bacilli</taxon>
        <taxon>Lactobacillales</taxon>
        <taxon>Lactobacillaceae</taxon>
        <taxon>Pediococcus</taxon>
    </lineage>
</organism>
<evidence type="ECO:0000313" key="1">
    <source>
        <dbReference type="EMBL" id="WEA58241.1"/>
    </source>
</evidence>
<dbReference type="Proteomes" id="UP001214131">
    <property type="component" value="Plasmid unnamed3"/>
</dbReference>
<sequence>MKLNEVLPEFEKGKLIRRTSWNKEYYFKYDFSFGVIKDRDNHQEGFSYLDVKADDWEFVQTVEDKQLKKLYNILSTYNIAYNYRTLSGLKPEAYKDELLEVLRMK</sequence>
<dbReference type="EMBL" id="CP118742">
    <property type="protein sequence ID" value="WEA58241.1"/>
    <property type="molecule type" value="Genomic_DNA"/>
</dbReference>